<evidence type="ECO:0000259" key="1">
    <source>
        <dbReference type="PROSITE" id="PS51462"/>
    </source>
</evidence>
<dbReference type="PROSITE" id="PS51462">
    <property type="entry name" value="NUDIX"/>
    <property type="match status" value="1"/>
</dbReference>
<proteinExistence type="predicted"/>
<accession>A0A645BDV3</accession>
<evidence type="ECO:0000313" key="2">
    <source>
        <dbReference type="EMBL" id="MPM63286.1"/>
    </source>
</evidence>
<dbReference type="EMBL" id="VSSQ01019319">
    <property type="protein sequence ID" value="MPM63286.1"/>
    <property type="molecule type" value="Genomic_DNA"/>
</dbReference>
<dbReference type="AlphaFoldDB" id="A0A645BDV3"/>
<dbReference type="InterPro" id="IPR015797">
    <property type="entry name" value="NUDIX_hydrolase-like_dom_sf"/>
</dbReference>
<name>A0A645BDV3_9ZZZZ</name>
<protein>
    <recommendedName>
        <fullName evidence="1">Nudix hydrolase domain-containing protein</fullName>
    </recommendedName>
</protein>
<dbReference type="Gene3D" id="3.90.79.10">
    <property type="entry name" value="Nucleoside Triphosphate Pyrophosphohydrolase"/>
    <property type="match status" value="1"/>
</dbReference>
<reference evidence="2" key="1">
    <citation type="submission" date="2019-08" db="EMBL/GenBank/DDBJ databases">
        <authorList>
            <person name="Kucharzyk K."/>
            <person name="Murdoch R.W."/>
            <person name="Higgins S."/>
            <person name="Loffler F."/>
        </authorList>
    </citation>
    <scope>NUCLEOTIDE SEQUENCE</scope>
</reference>
<dbReference type="Pfam" id="PF00293">
    <property type="entry name" value="NUDIX"/>
    <property type="match status" value="1"/>
</dbReference>
<dbReference type="SUPFAM" id="SSF55811">
    <property type="entry name" value="Nudix"/>
    <property type="match status" value="1"/>
</dbReference>
<comment type="caution">
    <text evidence="2">The sequence shown here is derived from an EMBL/GenBank/DDBJ whole genome shotgun (WGS) entry which is preliminary data.</text>
</comment>
<feature type="domain" description="Nudix hydrolase" evidence="1">
    <location>
        <begin position="2"/>
        <end position="137"/>
    </location>
</feature>
<dbReference type="InterPro" id="IPR000086">
    <property type="entry name" value="NUDIX_hydrolase_dom"/>
</dbReference>
<organism evidence="2">
    <name type="scientific">bioreactor metagenome</name>
    <dbReference type="NCBI Taxonomy" id="1076179"/>
    <lineage>
        <taxon>unclassified sequences</taxon>
        <taxon>metagenomes</taxon>
        <taxon>ecological metagenomes</taxon>
    </lineage>
</organism>
<gene>
    <name evidence="2" type="ORF">SDC9_110166</name>
</gene>
<sequence length="158" mass="18132">MKTRVMAGVFLIKDGKTLLIHRNKDKKLAPNVWSCIGGHMKPQELNDPEATCYRELFEETGITNHMIKNLRLKYITYQIINNEIQIGYCYFGDMINEYVLPSCNEGTLHWVDIADITKKAMSLVVTQIVLHWLSNPEDNEVYVGTVNKESNIVTWAAL</sequence>